<feature type="coiled-coil region" evidence="2">
    <location>
        <begin position="316"/>
        <end position="350"/>
    </location>
</feature>
<dbReference type="InterPro" id="IPR036291">
    <property type="entry name" value="NAD(P)-bd_dom_sf"/>
</dbReference>
<dbReference type="SMART" id="SM00906">
    <property type="entry name" value="Fungal_trans"/>
    <property type="match status" value="1"/>
</dbReference>
<dbReference type="EMBL" id="DF933856">
    <property type="protein sequence ID" value="GAM43695.1"/>
    <property type="molecule type" value="Genomic_DNA"/>
</dbReference>
<dbReference type="Pfam" id="PF00106">
    <property type="entry name" value="adh_short"/>
    <property type="match status" value="1"/>
</dbReference>
<dbReference type="InterPro" id="IPR002347">
    <property type="entry name" value="SDR_fam"/>
</dbReference>
<dbReference type="GO" id="GO:0008270">
    <property type="term" value="F:zinc ion binding"/>
    <property type="evidence" value="ECO:0007669"/>
    <property type="project" value="InterPro"/>
</dbReference>
<comment type="caution">
    <text evidence="5">The sequence shown here is derived from an EMBL/GenBank/DDBJ whole genome shotgun (WGS) entry which is preliminary data.</text>
</comment>
<dbReference type="CDD" id="cd12148">
    <property type="entry name" value="fungal_TF_MHR"/>
    <property type="match status" value="1"/>
</dbReference>
<dbReference type="SUPFAM" id="SSF51735">
    <property type="entry name" value="NAD(P)-binding Rossmann-fold domains"/>
    <property type="match status" value="1"/>
</dbReference>
<organism evidence="5 6">
    <name type="scientific">Talaromyces pinophilus</name>
    <name type="common">Penicillium pinophilum</name>
    <dbReference type="NCBI Taxonomy" id="128442"/>
    <lineage>
        <taxon>Eukaryota</taxon>
        <taxon>Fungi</taxon>
        <taxon>Dikarya</taxon>
        <taxon>Ascomycota</taxon>
        <taxon>Pezizomycotina</taxon>
        <taxon>Eurotiomycetes</taxon>
        <taxon>Eurotiomycetidae</taxon>
        <taxon>Eurotiales</taxon>
        <taxon>Trichocomaceae</taxon>
        <taxon>Talaromyces</taxon>
        <taxon>Talaromyces sect. Talaromyces</taxon>
    </lineage>
</organism>
<keyword evidence="1" id="KW-0539">Nucleus</keyword>
<dbReference type="Gene3D" id="3.40.50.720">
    <property type="entry name" value="NAD(P)-binding Rossmann-like Domain"/>
    <property type="match status" value="1"/>
</dbReference>
<dbReference type="CDD" id="cd05233">
    <property type="entry name" value="SDR_c"/>
    <property type="match status" value="1"/>
</dbReference>
<dbReference type="GO" id="GO:0003677">
    <property type="term" value="F:DNA binding"/>
    <property type="evidence" value="ECO:0007669"/>
    <property type="project" value="InterPro"/>
</dbReference>
<reference evidence="6" key="1">
    <citation type="journal article" date="2015" name="Genome Announc.">
        <title>Draft genome sequence of Talaromyces cellulolyticus strain Y-94, a source of lignocellulosic biomass-degrading enzymes.</title>
        <authorList>
            <person name="Fujii T."/>
            <person name="Koike H."/>
            <person name="Sawayama S."/>
            <person name="Yano S."/>
            <person name="Inoue H."/>
        </authorList>
    </citation>
    <scope>NUCLEOTIDE SEQUENCE [LARGE SCALE GENOMIC DNA]</scope>
    <source>
        <strain evidence="6">Y-94</strain>
    </source>
</reference>
<dbReference type="Pfam" id="PF04082">
    <property type="entry name" value="Fungal_trans"/>
    <property type="match status" value="1"/>
</dbReference>
<accession>A0A6V8HP38</accession>
<protein>
    <recommendedName>
        <fullName evidence="4">Xylanolytic transcriptional activator regulatory domain-containing protein</fullName>
    </recommendedName>
</protein>
<keyword evidence="2" id="KW-0175">Coiled coil</keyword>
<feature type="domain" description="Xylanolytic transcriptional activator regulatory" evidence="4">
    <location>
        <begin position="501"/>
        <end position="574"/>
    </location>
</feature>
<keyword evidence="6" id="KW-1185">Reference proteome</keyword>
<dbReference type="InterPro" id="IPR021858">
    <property type="entry name" value="Fun_TF"/>
</dbReference>
<sequence>MSRLQCVRGIKLLFREDAIERGIHFGREGTWSKRCKRIKKPPVLELDNDFTGVPLDQYYGKWIWLNTTYNDFTGEPDRWDDVENEVELLSPADSGAGRWVLALGQHEQRQQQIINQTLKARSLGNPLSYYMHSQAYLLDYFIRAIGPNCSLSSSQNPYMSLIPLLSYPTFRNTILAVSANQLTLLGDTRYSREARIYKQKALTGLTQVDGTSTADFGVVASVMMLCFHDISDNCSPSWVTHLRGGLDMTQYLPTGSAQMESLKRFFNMYFVAHDIMSRTAPLDYEDEPEHEWLENDDLDESISKKRRTSGKSDDGISNTQSRLQHLEILLEELSERVKVAEERNEVQAQSQVQGRRPIDVATTSTITTGGFDDAGQGKAPDSMCLAPLQQVLPIIQVFLENFNAILPLFHAKTLLRLVHDFYSHGPEQKDPVAWAAINIVLALAYRQGLVGSNNTHCSVEYLNKAESVLSTVVLGDIQLLNIQVLVGMVILHQESQDLQHALILIATTMRLAHKIGLHNRASSEHLDPASARQRACVFWMAYILDKDLSMRSKMPSIQRDDDIDLDLLSHEGDEYQIDNGYGNNDTNIRAGVVTTMDGNVKMNYFVTRIRLAVIEGGVYDYLYSTRSQKRSAEERSQALESVACALSTWKTSIPVEFSASMALDRVTPGILRCLGVLHSTSMLCTTLLNQANAWNDQWVGSIQRYARDGTVPPLPSPWDELVDEARDLAVLLRALPAPDRWNFWITGCSDMASMMLLTVNGMQRSQHDTLSLDEQLIEAGLRTLDKIVEDTQSEVVYSCAYQETVLQYLTGADLEQGPTPVPYYPAPDNAPGGCVCNLGYIWGNFTVTYSLQNPCSAYDIVSAGIGPEASCQCCWDSSILSDIVEMCPHNDLSDLAIDQMLDAFESGYNNSASDQCSILADGNQCVTSFGLDTVASTWYNPGQLPSGFPGTAPLSDTSGSLTSAPAPYTYSVFPSYISVITPAPYNAKNAAGTGTVVETSSATGTAAAGASATGASAKTTSGSTTGSTTGAASSSTGQKGAAANLYSTRTGASMGSNTELYPGDKFFKSFTKTWHNKSYPQISPLRPNLQVSGKLVFITGGGTGIGKATAIAFAQAGAKVIAIFGRRIDRLQSAAEEISKANPDGTTKVVFESADLSQRVAVDAAFASAIRQAGGAKIDIFIHNAGILQTAGLVAGYDENEYRKGLELNMIGAFNTVQAMLPLLAPKAKVFNISSCIAHISVMPRSWAYAATKIANTKMFDYLQTENPNLHVVNVHPGVVNTEINANTEHAGIGVDEVDLPAHFLVWLASHEADFLKGKFVWVNWDVDELKARGDEIKSSPLLKVLLNGVPL</sequence>
<evidence type="ECO:0000313" key="5">
    <source>
        <dbReference type="EMBL" id="GAM43695.1"/>
    </source>
</evidence>
<evidence type="ECO:0000313" key="6">
    <source>
        <dbReference type="Proteomes" id="UP000053095"/>
    </source>
</evidence>
<dbReference type="Pfam" id="PF11951">
    <property type="entry name" value="Fungal_trans_2"/>
    <property type="match status" value="1"/>
</dbReference>
<evidence type="ECO:0000259" key="4">
    <source>
        <dbReference type="SMART" id="SM00906"/>
    </source>
</evidence>
<dbReference type="InterPro" id="IPR007219">
    <property type="entry name" value="XnlR_reg_dom"/>
</dbReference>
<dbReference type="Proteomes" id="UP000053095">
    <property type="component" value="Unassembled WGS sequence"/>
</dbReference>
<dbReference type="InterPro" id="IPR050987">
    <property type="entry name" value="AtrR-like"/>
</dbReference>
<feature type="region of interest" description="Disordered" evidence="3">
    <location>
        <begin position="1008"/>
        <end position="1040"/>
    </location>
</feature>
<dbReference type="GO" id="GO:0003700">
    <property type="term" value="F:DNA-binding transcription factor activity"/>
    <property type="evidence" value="ECO:0007669"/>
    <property type="project" value="InterPro"/>
</dbReference>
<evidence type="ECO:0000256" key="2">
    <source>
        <dbReference type="SAM" id="Coils"/>
    </source>
</evidence>
<proteinExistence type="predicted"/>
<evidence type="ECO:0000256" key="1">
    <source>
        <dbReference type="ARBA" id="ARBA00023242"/>
    </source>
</evidence>
<dbReference type="GO" id="GO:0006351">
    <property type="term" value="P:DNA-templated transcription"/>
    <property type="evidence" value="ECO:0007669"/>
    <property type="project" value="InterPro"/>
</dbReference>
<gene>
    <name evidence="5" type="ORF">TCE0_060r18713</name>
</gene>
<dbReference type="PRINTS" id="PR00081">
    <property type="entry name" value="GDHRDH"/>
</dbReference>
<name>A0A6V8HP38_TALPI</name>
<dbReference type="PANTHER" id="PTHR46910">
    <property type="entry name" value="TRANSCRIPTION FACTOR PDR1"/>
    <property type="match status" value="1"/>
</dbReference>
<evidence type="ECO:0000256" key="3">
    <source>
        <dbReference type="SAM" id="MobiDB-lite"/>
    </source>
</evidence>
<dbReference type="PANTHER" id="PTHR46910:SF25">
    <property type="entry name" value="ABC-TRANSPORTER-REGULATING TRANSCRIPTION FACTOR"/>
    <property type="match status" value="1"/>
</dbReference>